<proteinExistence type="predicted"/>
<dbReference type="NCBIfam" id="NF041907">
    <property type="entry name" value="CLCA_X"/>
    <property type="match status" value="1"/>
</dbReference>
<keyword evidence="3" id="KW-1185">Reference proteome</keyword>
<organism evidence="2 3">
    <name type="scientific">Thalassolituus marinus</name>
    <dbReference type="NCBI Taxonomy" id="671053"/>
    <lineage>
        <taxon>Bacteria</taxon>
        <taxon>Pseudomonadati</taxon>
        <taxon>Pseudomonadota</taxon>
        <taxon>Gammaproteobacteria</taxon>
        <taxon>Oceanospirillales</taxon>
        <taxon>Oceanospirillaceae</taxon>
        <taxon>Thalassolituus</taxon>
    </lineage>
</organism>
<dbReference type="InterPro" id="IPR041047">
    <property type="entry name" value="LPD1"/>
</dbReference>
<accession>A0ABS7ZUI1</accession>
<reference evidence="2 3" key="1">
    <citation type="submission" date="2020-12" db="EMBL/GenBank/DDBJ databases">
        <title>Novel Thalassolituus-related marine hydrocarbonoclastic bacteria mediated algae-derived hydrocarbons mineralization in twilight zone of the northern South China Sea.</title>
        <authorList>
            <person name="Dong C."/>
        </authorList>
    </citation>
    <scope>NUCLEOTIDE SEQUENCE [LARGE SCALE GENOMIC DNA]</scope>
    <source>
        <strain evidence="2 3">IMCC1826</strain>
    </source>
</reference>
<feature type="domain" description="Large polyvalent protein-associated" evidence="1">
    <location>
        <begin position="173"/>
        <end position="244"/>
    </location>
</feature>
<sequence length="255" mass="28810">MLQLQPSPPSFVEVRRRFGFRSIEIGRWVTRAERDRAAEQFYQALVDLMQTLRVPEAVISLRGQLGLQYGIGGQPGVAAHYIPATRQLALAKNAGAGSLAHEWFHGFDHYMGDKAYLPEPQAGRHPLASTGWAKSFPPIEHRLNELLQHAFRTIALNDDGTDSPLVINSRRVDKQNGIRYYALPEELCARAFEAFVEDCGPDNRFLVRGTRFSDDAKAGLYPQGEHRQRINDAFSRYFQALGYAVEREQLRQQAG</sequence>
<evidence type="ECO:0000259" key="1">
    <source>
        <dbReference type="Pfam" id="PF18796"/>
    </source>
</evidence>
<comment type="caution">
    <text evidence="2">The sequence shown here is derived from an EMBL/GenBank/DDBJ whole genome shotgun (WGS) entry which is preliminary data.</text>
</comment>
<dbReference type="Pfam" id="PF18796">
    <property type="entry name" value="LPD1"/>
    <property type="match status" value="1"/>
</dbReference>
<protein>
    <recommendedName>
        <fullName evidence="1">Large polyvalent protein-associated domain-containing protein</fullName>
    </recommendedName>
</protein>
<dbReference type="RefSeq" id="WP_225677232.1">
    <property type="nucleotide sequence ID" value="NZ_JAEDAH010000105.1"/>
</dbReference>
<evidence type="ECO:0000313" key="3">
    <source>
        <dbReference type="Proteomes" id="UP000714380"/>
    </source>
</evidence>
<evidence type="ECO:0000313" key="2">
    <source>
        <dbReference type="EMBL" id="MCA6065364.1"/>
    </source>
</evidence>
<dbReference type="Proteomes" id="UP000714380">
    <property type="component" value="Unassembled WGS sequence"/>
</dbReference>
<dbReference type="EMBL" id="JAEDAH010000105">
    <property type="protein sequence ID" value="MCA6065364.1"/>
    <property type="molecule type" value="Genomic_DNA"/>
</dbReference>
<gene>
    <name evidence="2" type="ORF">I9W95_17340</name>
</gene>
<name>A0ABS7ZUI1_9GAMM</name>